<keyword evidence="3 10" id="KW-0963">Cytoplasm</keyword>
<keyword evidence="7 10" id="KW-0648">Protein biosynthesis</keyword>
<dbReference type="PROSITE" id="PS50862">
    <property type="entry name" value="AA_TRNA_LIGASE_II"/>
    <property type="match status" value="1"/>
</dbReference>
<dbReference type="InterPro" id="IPR036621">
    <property type="entry name" value="Anticodon-bd_dom_sf"/>
</dbReference>
<keyword evidence="4 10" id="KW-0436">Ligase</keyword>
<dbReference type="NCBIfam" id="TIGR00442">
    <property type="entry name" value="hisS"/>
    <property type="match status" value="1"/>
</dbReference>
<dbReference type="Proteomes" id="UP000050360">
    <property type="component" value="Unassembled WGS sequence"/>
</dbReference>
<dbReference type="CDD" id="cd00773">
    <property type="entry name" value="HisRS-like_core"/>
    <property type="match status" value="1"/>
</dbReference>
<reference evidence="13 14" key="1">
    <citation type="submission" date="2015-09" db="EMBL/GenBank/DDBJ databases">
        <title>A metagenomics-based metabolic model of nitrate-dependent anaerobic oxidation of methane by Methanoperedens-like archaea.</title>
        <authorList>
            <person name="Arshad A."/>
            <person name="Speth D.R."/>
            <person name="De Graaf R.M."/>
            <person name="Op Den Camp H.J."/>
            <person name="Jetten M.S."/>
            <person name="Welte C.U."/>
        </authorList>
    </citation>
    <scope>NUCLEOTIDE SEQUENCE [LARGE SCALE GENOMIC DNA]</scope>
</reference>
<dbReference type="InterPro" id="IPR033656">
    <property type="entry name" value="HisRS_anticodon"/>
</dbReference>
<dbReference type="HAMAP" id="MF_00127">
    <property type="entry name" value="His_tRNA_synth"/>
    <property type="match status" value="1"/>
</dbReference>
<dbReference type="SUPFAM" id="SSF55681">
    <property type="entry name" value="Class II aaRS and biotin synthetases"/>
    <property type="match status" value="1"/>
</dbReference>
<dbReference type="GO" id="GO:0004821">
    <property type="term" value="F:histidine-tRNA ligase activity"/>
    <property type="evidence" value="ECO:0007669"/>
    <property type="project" value="UniProtKB-UniRule"/>
</dbReference>
<evidence type="ECO:0000313" key="14">
    <source>
        <dbReference type="Proteomes" id="UP000050360"/>
    </source>
</evidence>
<dbReference type="HAMAP" id="MF_00125">
    <property type="entry name" value="HisZ"/>
    <property type="match status" value="1"/>
</dbReference>
<dbReference type="InterPro" id="IPR004154">
    <property type="entry name" value="Anticodon-bd"/>
</dbReference>
<evidence type="ECO:0000313" key="13">
    <source>
        <dbReference type="EMBL" id="KPQ43884.1"/>
    </source>
</evidence>
<dbReference type="Gene3D" id="3.40.50.800">
    <property type="entry name" value="Anticodon-binding domain"/>
    <property type="match status" value="1"/>
</dbReference>
<evidence type="ECO:0000256" key="4">
    <source>
        <dbReference type="ARBA" id="ARBA00022598"/>
    </source>
</evidence>
<dbReference type="PANTHER" id="PTHR43707:SF1">
    <property type="entry name" value="HISTIDINE--TRNA LIGASE, MITOCHONDRIAL-RELATED"/>
    <property type="match status" value="1"/>
</dbReference>
<feature type="binding site" evidence="11">
    <location>
        <position position="258"/>
    </location>
    <ligand>
        <name>L-histidine</name>
        <dbReference type="ChEBI" id="CHEBI:57595"/>
    </ligand>
</feature>
<dbReference type="EC" id="6.1.1.21" evidence="10"/>
<dbReference type="InterPro" id="IPR041715">
    <property type="entry name" value="HisRS-like_core"/>
</dbReference>
<comment type="catalytic activity">
    <reaction evidence="9 10">
        <text>tRNA(His) + L-histidine + ATP = L-histidyl-tRNA(His) + AMP + diphosphate + H(+)</text>
        <dbReference type="Rhea" id="RHEA:17313"/>
        <dbReference type="Rhea" id="RHEA-COMP:9665"/>
        <dbReference type="Rhea" id="RHEA-COMP:9689"/>
        <dbReference type="ChEBI" id="CHEBI:15378"/>
        <dbReference type="ChEBI" id="CHEBI:30616"/>
        <dbReference type="ChEBI" id="CHEBI:33019"/>
        <dbReference type="ChEBI" id="CHEBI:57595"/>
        <dbReference type="ChEBI" id="CHEBI:78442"/>
        <dbReference type="ChEBI" id="CHEBI:78527"/>
        <dbReference type="ChEBI" id="CHEBI:456215"/>
        <dbReference type="EC" id="6.1.1.21"/>
    </reaction>
</comment>
<evidence type="ECO:0000256" key="8">
    <source>
        <dbReference type="ARBA" id="ARBA00023146"/>
    </source>
</evidence>
<dbReference type="GO" id="GO:0005737">
    <property type="term" value="C:cytoplasm"/>
    <property type="evidence" value="ECO:0007669"/>
    <property type="project" value="UniProtKB-SubCell"/>
</dbReference>
<keyword evidence="8 10" id="KW-0030">Aminoacyl-tRNA synthetase</keyword>
<feature type="binding site" evidence="11">
    <location>
        <begin position="78"/>
        <end position="80"/>
    </location>
    <ligand>
        <name>L-histidine</name>
        <dbReference type="ChEBI" id="CHEBI:57595"/>
    </ligand>
</feature>
<evidence type="ECO:0000256" key="5">
    <source>
        <dbReference type="ARBA" id="ARBA00022741"/>
    </source>
</evidence>
<feature type="binding site" evidence="11">
    <location>
        <position position="126"/>
    </location>
    <ligand>
        <name>L-histidine</name>
        <dbReference type="ChEBI" id="CHEBI:57595"/>
    </ligand>
</feature>
<dbReference type="CDD" id="cd00859">
    <property type="entry name" value="HisRS_anticodon"/>
    <property type="match status" value="1"/>
</dbReference>
<evidence type="ECO:0000256" key="11">
    <source>
        <dbReference type="PIRSR" id="PIRSR001549-1"/>
    </source>
</evidence>
<name>A0A0P8AHH7_9EURY</name>
<dbReference type="GO" id="GO:0006427">
    <property type="term" value="P:histidyl-tRNA aminoacylation"/>
    <property type="evidence" value="ECO:0007669"/>
    <property type="project" value="UniProtKB-UniRule"/>
</dbReference>
<dbReference type="InterPro" id="IPR015807">
    <property type="entry name" value="His-tRNA-ligase"/>
</dbReference>
<evidence type="ECO:0000256" key="9">
    <source>
        <dbReference type="ARBA" id="ARBA00047639"/>
    </source>
</evidence>
<sequence>MELQKPRGTRDFLPEEMIKRRYIENKLRKVATHWGYGEIKTPTFEHIELFTLKSGEGILGEIYNFKDKGDREIALRPELTAPVVRMYVEELQRSPKPLKFFYFDNCFRYERPQKGRFREFFQFGVEIIGSARPESDAEVIALAVEMLKSAGVSGDLHVGNLGIVRALLKDIGPEHQGKIMRLVDKKDDLGLEKFLDEINAPDDMRGKLFRLIGLHGENAVHEARELVGDIDAISQFKALLDLLDVYGLEYQVDLGIARGLDYYTGMVFEIYCEGLGAQNQVCGGGSYRLAALFGGEDTPSTGYGIGFDRIMEICEVNPQQPKRIVVVSFEDTRKEAIIIANKLREHVSTYIDVMGRKFKDQISYANTIGASHVVIVGKNELDAGKVALKDMKTGEQVLVTVEEAVERVKS</sequence>
<protein>
    <recommendedName>
        <fullName evidence="10">Histidine--tRNA ligase</fullName>
        <ecNumber evidence="10">6.1.1.21</ecNumber>
    </recommendedName>
    <alternativeName>
        <fullName evidence="10">Histidyl-tRNA synthetase</fullName>
        <shortName evidence="10">HisRS</shortName>
    </alternativeName>
</protein>
<dbReference type="PIRSF" id="PIRSF001549">
    <property type="entry name" value="His-tRNA_synth"/>
    <property type="match status" value="1"/>
</dbReference>
<dbReference type="EMBL" id="LKCM01000121">
    <property type="protein sequence ID" value="KPQ43884.1"/>
    <property type="molecule type" value="Genomic_DNA"/>
</dbReference>
<evidence type="ECO:0000256" key="10">
    <source>
        <dbReference type="HAMAP-Rule" id="MF_00127"/>
    </source>
</evidence>
<evidence type="ECO:0000256" key="3">
    <source>
        <dbReference type="ARBA" id="ARBA00022490"/>
    </source>
</evidence>
<dbReference type="GO" id="GO:0005524">
    <property type="term" value="F:ATP binding"/>
    <property type="evidence" value="ECO:0007669"/>
    <property type="project" value="UniProtKB-UniRule"/>
</dbReference>
<evidence type="ECO:0000259" key="12">
    <source>
        <dbReference type="PROSITE" id="PS50862"/>
    </source>
</evidence>
<dbReference type="InterPro" id="IPR004517">
    <property type="entry name" value="HisZ"/>
</dbReference>
<evidence type="ECO:0000256" key="2">
    <source>
        <dbReference type="ARBA" id="ARBA00008226"/>
    </source>
</evidence>
<feature type="binding site" evidence="11">
    <location>
        <position position="122"/>
    </location>
    <ligand>
        <name>L-histidine</name>
        <dbReference type="ChEBI" id="CHEBI:57595"/>
    </ligand>
</feature>
<keyword evidence="5 10" id="KW-0547">Nucleotide-binding</keyword>
<feature type="domain" description="Aminoacyl-transfer RNA synthetases class-II family profile" evidence="12">
    <location>
        <begin position="1"/>
        <end position="311"/>
    </location>
</feature>
<dbReference type="Pfam" id="PF13393">
    <property type="entry name" value="tRNA-synt_His"/>
    <property type="match status" value="1"/>
</dbReference>
<evidence type="ECO:0000256" key="7">
    <source>
        <dbReference type="ARBA" id="ARBA00022917"/>
    </source>
</evidence>
<dbReference type="Pfam" id="PF03129">
    <property type="entry name" value="HGTP_anticodon"/>
    <property type="match status" value="1"/>
</dbReference>
<dbReference type="InterPro" id="IPR004516">
    <property type="entry name" value="HisRS/HisZ"/>
</dbReference>
<comment type="subcellular location">
    <subcellularLocation>
        <location evidence="1 10">Cytoplasm</location>
    </subcellularLocation>
</comment>
<comment type="similarity">
    <text evidence="2 10">Belongs to the class-II aminoacyl-tRNA synthetase family.</text>
</comment>
<proteinExistence type="inferred from homology"/>
<comment type="caution">
    <text evidence="13">The sequence shown here is derived from an EMBL/GenBank/DDBJ whole genome shotgun (WGS) entry which is preliminary data.</text>
</comment>
<dbReference type="SUPFAM" id="SSF52954">
    <property type="entry name" value="Class II aaRS ABD-related"/>
    <property type="match status" value="1"/>
</dbReference>
<gene>
    <name evidence="10" type="primary">hisS</name>
    <name evidence="13" type="ORF">MPEBLZ_01531</name>
</gene>
<organism evidence="13 14">
    <name type="scientific">Candidatus Methanoperedens nitratireducens</name>
    <dbReference type="NCBI Taxonomy" id="1392998"/>
    <lineage>
        <taxon>Archaea</taxon>
        <taxon>Methanobacteriati</taxon>
        <taxon>Methanobacteriota</taxon>
        <taxon>Stenosarchaea group</taxon>
        <taxon>Methanomicrobia</taxon>
        <taxon>Methanosarcinales</taxon>
        <taxon>ANME-2 cluster</taxon>
        <taxon>Candidatus Methanoperedentaceae</taxon>
        <taxon>Candidatus Methanoperedens</taxon>
    </lineage>
</organism>
<feature type="binding site" evidence="11">
    <location>
        <begin position="262"/>
        <end position="263"/>
    </location>
    <ligand>
        <name>L-histidine</name>
        <dbReference type="ChEBI" id="CHEBI:57595"/>
    </ligand>
</feature>
<dbReference type="InterPro" id="IPR006195">
    <property type="entry name" value="aa-tRNA-synth_II"/>
</dbReference>
<keyword evidence="6 10" id="KW-0067">ATP-binding</keyword>
<evidence type="ECO:0000256" key="6">
    <source>
        <dbReference type="ARBA" id="ARBA00022840"/>
    </source>
</evidence>
<dbReference type="PATRIC" id="fig|1719120.3.peg.1663"/>
<dbReference type="InterPro" id="IPR045864">
    <property type="entry name" value="aa-tRNA-synth_II/BPL/LPL"/>
</dbReference>
<dbReference type="Gene3D" id="3.30.930.10">
    <property type="entry name" value="Bira Bifunctional Protein, Domain 2"/>
    <property type="match status" value="1"/>
</dbReference>
<evidence type="ECO:0000256" key="1">
    <source>
        <dbReference type="ARBA" id="ARBA00004496"/>
    </source>
</evidence>
<dbReference type="PANTHER" id="PTHR43707">
    <property type="entry name" value="HISTIDYL-TRNA SYNTHETASE"/>
    <property type="match status" value="1"/>
</dbReference>
<feature type="binding site" evidence="11">
    <location>
        <position position="108"/>
    </location>
    <ligand>
        <name>L-histidine</name>
        <dbReference type="ChEBI" id="CHEBI:57595"/>
    </ligand>
</feature>
<dbReference type="AlphaFoldDB" id="A0A0P8AHH7"/>
<dbReference type="GO" id="GO:0000105">
    <property type="term" value="P:L-histidine biosynthetic process"/>
    <property type="evidence" value="ECO:0007669"/>
    <property type="project" value="InterPro"/>
</dbReference>
<accession>A0A0P8AHH7</accession>